<evidence type="ECO:0000256" key="6">
    <source>
        <dbReference type="ARBA" id="ARBA00055087"/>
    </source>
</evidence>
<dbReference type="InterPro" id="IPR050105">
    <property type="entry name" value="MoCo_biosynth_MoaA/MoaC"/>
</dbReference>
<dbReference type="InterPro" id="IPR002820">
    <property type="entry name" value="Mopterin_CF_biosynth-C_dom"/>
</dbReference>
<evidence type="ECO:0000256" key="5">
    <source>
        <dbReference type="ARBA" id="ARBA00023239"/>
    </source>
</evidence>
<dbReference type="GO" id="GO:0061799">
    <property type="term" value="F:cyclic pyranopterin monophosphate synthase activity"/>
    <property type="evidence" value="ECO:0007669"/>
    <property type="project" value="UniProtKB-UniRule"/>
</dbReference>
<dbReference type="HAMAP" id="MF_01224_B">
    <property type="entry name" value="MoaC_B"/>
    <property type="match status" value="1"/>
</dbReference>
<dbReference type="EMBL" id="AP014879">
    <property type="protein sequence ID" value="BAV32552.1"/>
    <property type="molecule type" value="Genomic_DNA"/>
</dbReference>
<comment type="similarity">
    <text evidence="7">Belongs to the MoaC family.</text>
</comment>
<comment type="pathway">
    <text evidence="2 7">Cofactor biosynthesis; molybdopterin biosynthesis.</text>
</comment>
<keyword evidence="5 7" id="KW-0456">Lyase</keyword>
<dbReference type="InterPro" id="IPR047594">
    <property type="entry name" value="MoaC_bact/euk"/>
</dbReference>
<feature type="binding site" evidence="7">
    <location>
        <begin position="113"/>
        <end position="114"/>
    </location>
    <ligand>
        <name>substrate</name>
    </ligand>
</feature>
<dbReference type="EC" id="4.6.1.17" evidence="3 7"/>
<dbReference type="Proteomes" id="UP000243180">
    <property type="component" value="Chromosome"/>
</dbReference>
<accession>A0A1B4XCN4</accession>
<sequence>MAKLTHLDESGAARMVDVGAKDITAREAVAEGLIRMQPETLRLIIEGGHKKGDVLAVARVAGIMAAKKTAELIPLCHAIPLSAVDIELTADEKRSAVFCRATVRTRAQTGVEMEALTAVEIALLTIYDMCKAVDRGMTLTDIGLVAKSGGKSGEWRR</sequence>
<keyword evidence="4 7" id="KW-0501">Molybdenum cofactor biosynthesis</keyword>
<evidence type="ECO:0000259" key="8">
    <source>
        <dbReference type="Pfam" id="PF01967"/>
    </source>
</evidence>
<evidence type="ECO:0000256" key="7">
    <source>
        <dbReference type="HAMAP-Rule" id="MF_01224"/>
    </source>
</evidence>
<dbReference type="SUPFAM" id="SSF55040">
    <property type="entry name" value="Molybdenum cofactor biosynthesis protein C, MoaC"/>
    <property type="match status" value="1"/>
</dbReference>
<comment type="catalytic activity">
    <reaction evidence="1 7">
        <text>(8S)-3',8-cyclo-7,8-dihydroguanosine 5'-triphosphate = cyclic pyranopterin phosphate + diphosphate</text>
        <dbReference type="Rhea" id="RHEA:49580"/>
        <dbReference type="ChEBI" id="CHEBI:33019"/>
        <dbReference type="ChEBI" id="CHEBI:59648"/>
        <dbReference type="ChEBI" id="CHEBI:131766"/>
        <dbReference type="EC" id="4.6.1.17"/>
    </reaction>
</comment>
<dbReference type="InterPro" id="IPR023045">
    <property type="entry name" value="MoaC"/>
</dbReference>
<comment type="subunit">
    <text evidence="7">Homohexamer; trimer of dimers.</text>
</comment>
<dbReference type="GO" id="GO:0006777">
    <property type="term" value="P:Mo-molybdopterin cofactor biosynthetic process"/>
    <property type="evidence" value="ECO:0007669"/>
    <property type="project" value="UniProtKB-UniRule"/>
</dbReference>
<feature type="domain" description="Molybdopterin cofactor biosynthesis C (MoaC)" evidence="8">
    <location>
        <begin position="15"/>
        <end position="150"/>
    </location>
</feature>
<dbReference type="KEGG" id="slim:SCL_0230"/>
<evidence type="ECO:0000313" key="10">
    <source>
        <dbReference type="Proteomes" id="UP000243180"/>
    </source>
</evidence>
<dbReference type="AlphaFoldDB" id="A0A1B4XCN4"/>
<evidence type="ECO:0000313" key="9">
    <source>
        <dbReference type="EMBL" id="BAV32552.1"/>
    </source>
</evidence>
<gene>
    <name evidence="7" type="primary">moaC</name>
    <name evidence="9" type="ORF">SCL_0230</name>
</gene>
<proteinExistence type="inferred from homology"/>
<evidence type="ECO:0000256" key="4">
    <source>
        <dbReference type="ARBA" id="ARBA00023150"/>
    </source>
</evidence>
<keyword evidence="10" id="KW-1185">Reference proteome</keyword>
<reference evidence="9 10" key="1">
    <citation type="submission" date="2015-05" db="EMBL/GenBank/DDBJ databases">
        <title>Complete genome sequence of a sulfur-oxidizing gammaproteobacterium strain HA5.</title>
        <authorList>
            <person name="Miura A."/>
            <person name="Kojima H."/>
            <person name="Fukui M."/>
        </authorList>
    </citation>
    <scope>NUCLEOTIDE SEQUENCE [LARGE SCALE GENOMIC DNA]</scope>
    <source>
        <strain evidence="9 10">HA5</strain>
    </source>
</reference>
<dbReference type="RefSeq" id="WP_096359226.1">
    <property type="nucleotide sequence ID" value="NZ_AP014879.1"/>
</dbReference>
<dbReference type="UniPathway" id="UPA00344"/>
<organism evidence="9 10">
    <name type="scientific">Sulfuricaulis limicola</name>
    <dbReference type="NCBI Taxonomy" id="1620215"/>
    <lineage>
        <taxon>Bacteria</taxon>
        <taxon>Pseudomonadati</taxon>
        <taxon>Pseudomonadota</taxon>
        <taxon>Gammaproteobacteria</taxon>
        <taxon>Acidiferrobacterales</taxon>
        <taxon>Acidiferrobacteraceae</taxon>
        <taxon>Sulfuricaulis</taxon>
    </lineage>
</organism>
<dbReference type="InterPro" id="IPR036522">
    <property type="entry name" value="MoaC_sf"/>
</dbReference>
<comment type="function">
    <text evidence="6 7">Catalyzes the conversion of (8S)-3',8-cyclo-7,8-dihydroguanosine 5'-triphosphate to cyclic pyranopterin monophosphate (cPMP).</text>
</comment>
<name>A0A1B4XCN4_9GAMM</name>
<dbReference type="CDD" id="cd01420">
    <property type="entry name" value="MoaC_PE"/>
    <property type="match status" value="1"/>
</dbReference>
<dbReference type="FunCoup" id="A0A1B4XCN4">
    <property type="interactions" value="347"/>
</dbReference>
<dbReference type="OrthoDB" id="9794429at2"/>
<dbReference type="NCBIfam" id="NF006870">
    <property type="entry name" value="PRK09364.1"/>
    <property type="match status" value="1"/>
</dbReference>
<dbReference type="InParanoid" id="A0A1B4XCN4"/>
<dbReference type="PANTHER" id="PTHR22960">
    <property type="entry name" value="MOLYBDOPTERIN COFACTOR SYNTHESIS PROTEIN A"/>
    <property type="match status" value="1"/>
</dbReference>
<feature type="binding site" evidence="7">
    <location>
        <begin position="75"/>
        <end position="77"/>
    </location>
    <ligand>
        <name>substrate</name>
    </ligand>
</feature>
<dbReference type="Gene3D" id="3.30.70.640">
    <property type="entry name" value="Molybdopterin cofactor biosynthesis C (MoaC) domain"/>
    <property type="match status" value="1"/>
</dbReference>
<evidence type="ECO:0000256" key="1">
    <source>
        <dbReference type="ARBA" id="ARBA00001637"/>
    </source>
</evidence>
<dbReference type="Pfam" id="PF01967">
    <property type="entry name" value="MoaC"/>
    <property type="match status" value="1"/>
</dbReference>
<evidence type="ECO:0000256" key="2">
    <source>
        <dbReference type="ARBA" id="ARBA00005046"/>
    </source>
</evidence>
<dbReference type="PANTHER" id="PTHR22960:SF29">
    <property type="entry name" value="CYCLIC PYRANOPTERIN MONOPHOSPHATE SYNTHASE"/>
    <property type="match status" value="1"/>
</dbReference>
<protein>
    <recommendedName>
        <fullName evidence="3 7">Cyclic pyranopterin monophosphate synthase</fullName>
        <ecNumber evidence="3 7">4.6.1.17</ecNumber>
    </recommendedName>
    <alternativeName>
        <fullName evidence="7">Molybdenum cofactor biosynthesis protein C</fullName>
    </alternativeName>
</protein>
<feature type="active site" evidence="7">
    <location>
        <position position="128"/>
    </location>
</feature>
<evidence type="ECO:0000256" key="3">
    <source>
        <dbReference type="ARBA" id="ARBA00012575"/>
    </source>
</evidence>
<dbReference type="NCBIfam" id="TIGR00581">
    <property type="entry name" value="moaC"/>
    <property type="match status" value="1"/>
</dbReference>